<feature type="compositionally biased region" description="Basic residues" evidence="1">
    <location>
        <begin position="653"/>
        <end position="665"/>
    </location>
</feature>
<feature type="region of interest" description="Disordered" evidence="1">
    <location>
        <begin position="604"/>
        <end position="679"/>
    </location>
</feature>
<keyword evidence="3" id="KW-1185">Reference proteome</keyword>
<feature type="region of interest" description="Disordered" evidence="1">
    <location>
        <begin position="305"/>
        <end position="452"/>
    </location>
</feature>
<dbReference type="OrthoDB" id="4775714at2759"/>
<feature type="compositionally biased region" description="Polar residues" evidence="1">
    <location>
        <begin position="365"/>
        <end position="427"/>
    </location>
</feature>
<dbReference type="AlphaFoldDB" id="A0A9N9UW57"/>
<evidence type="ECO:0000313" key="2">
    <source>
        <dbReference type="EMBL" id="CAH0014488.1"/>
    </source>
</evidence>
<sequence>MTDSPTQAPSSSLSWADTKLPPPSEFGPFSGDEEAGRWISRLKWAFKAVNAGNPHPACLIQAIYAFSKGPPAVFLNSNTNLSGILLRAENGQATANDLDLVTTALRERYPEQVVDDDLEEDLTTPQSSGEALTAYYTRFQAGLKRAGGRDKSVGTSNLSQIEIYTLRTFVEKFVNGLENPVLKAEAVNQSALSADGLRGALDIVKRSQEIIAARERMIKVAAREARSTMLEHYIEKHLGMTPEEILSKTYGVDPELYKSEKSDAGPSTPVHAMYALLDKSKIPFAPSQIPSPLPVQADHVHYSQDQRNGPATQFNQYALPAPPAQNPSNESYHQSNGYGRGQDNWRGNRQGYDRGSYNRGGYQGSSGNRYDNRSNNRSTGDQTPYNNQTSGQDVRTSQNYQNNQSAQHRQGNQSGRGEQSGGPSTAQKRVHWDQQRSDLPTLPPRESSGNPYVNGSLEFKQGTILCIKCGLEGHISPACGQAPLQRWEQSYLKALIYPDKHANSTGRGPPPSGGLDVQSAQLHFVSMPIIEEQVDEEIVSPTVTSNSVQFVVAREDGVGKTPEPVNINSLVGAELKKLLTDDPSASDDVNRCLTKLRILSSELGPRKRRRGAGGQPLIEPLLDPESSPSPAVAIPTDPIESNDHAAGPSNTAKTKKSRSKGKKPAKPVARPPDSALIRGRENLGPIDWTTLARDTKVPISLLDLMQASPEATRQLRYLGTRGRQAVRQAAVDMLPLTNQFSMNGSNCQPKSFQFDVTIGFGKGGKNKFTLTAEEVQGDQGSDCNIVDFSLVREHEIPVRDLSEVNFHGLHMITADHNMTPVTQFIQMVVTCQGIVREQLAIVRPVLRNRHPLKNSNRLLLGLPWLWDVNAFFDIRGSCLTIGDASLGEKPVVLRGPAMSLGPEQRLMLALADDVESDSSSDESADYTDSDVSSSN</sequence>
<gene>
    <name evidence="2" type="ORF">CRHIZ90672A_00017164</name>
</gene>
<feature type="compositionally biased region" description="Polar residues" evidence="1">
    <location>
        <begin position="1"/>
        <end position="15"/>
    </location>
</feature>
<feature type="compositionally biased region" description="Low complexity" evidence="1">
    <location>
        <begin position="616"/>
        <end position="630"/>
    </location>
</feature>
<comment type="caution">
    <text evidence="2">The sequence shown here is derived from an EMBL/GenBank/DDBJ whole genome shotgun (WGS) entry which is preliminary data.</text>
</comment>
<evidence type="ECO:0000313" key="3">
    <source>
        <dbReference type="Proteomes" id="UP000696573"/>
    </source>
</evidence>
<protein>
    <recommendedName>
        <fullName evidence="4">CCHC-type domain-containing protein</fullName>
    </recommendedName>
</protein>
<feature type="region of interest" description="Disordered" evidence="1">
    <location>
        <begin position="1"/>
        <end position="32"/>
    </location>
</feature>
<name>A0A9N9UW57_9HYPO</name>
<evidence type="ECO:0008006" key="4">
    <source>
        <dbReference type="Google" id="ProtNLM"/>
    </source>
</evidence>
<accession>A0A9N9UW57</accession>
<organism evidence="2 3">
    <name type="scientific">Clonostachys rhizophaga</name>
    <dbReference type="NCBI Taxonomy" id="160324"/>
    <lineage>
        <taxon>Eukaryota</taxon>
        <taxon>Fungi</taxon>
        <taxon>Dikarya</taxon>
        <taxon>Ascomycota</taxon>
        <taxon>Pezizomycotina</taxon>
        <taxon>Sordariomycetes</taxon>
        <taxon>Hypocreomycetidae</taxon>
        <taxon>Hypocreales</taxon>
        <taxon>Bionectriaceae</taxon>
        <taxon>Clonostachys</taxon>
    </lineage>
</organism>
<evidence type="ECO:0000256" key="1">
    <source>
        <dbReference type="SAM" id="MobiDB-lite"/>
    </source>
</evidence>
<feature type="compositionally biased region" description="Acidic residues" evidence="1">
    <location>
        <begin position="912"/>
        <end position="928"/>
    </location>
</feature>
<proteinExistence type="predicted"/>
<feature type="compositionally biased region" description="Polar residues" evidence="1">
    <location>
        <begin position="305"/>
        <end position="316"/>
    </location>
</feature>
<dbReference type="Proteomes" id="UP000696573">
    <property type="component" value="Unassembled WGS sequence"/>
</dbReference>
<feature type="region of interest" description="Disordered" evidence="1">
    <location>
        <begin position="912"/>
        <end position="935"/>
    </location>
</feature>
<reference evidence="2" key="1">
    <citation type="submission" date="2021-10" db="EMBL/GenBank/DDBJ databases">
        <authorList>
            <person name="Piombo E."/>
        </authorList>
    </citation>
    <scope>NUCLEOTIDE SEQUENCE</scope>
</reference>
<feature type="compositionally biased region" description="Polar residues" evidence="1">
    <location>
        <begin position="326"/>
        <end position="337"/>
    </location>
</feature>
<dbReference type="EMBL" id="CABFNQ020000432">
    <property type="protein sequence ID" value="CAH0014488.1"/>
    <property type="molecule type" value="Genomic_DNA"/>
</dbReference>